<comment type="caution">
    <text evidence="1">The sequence shown here is derived from an EMBL/GenBank/DDBJ whole genome shotgun (WGS) entry which is preliminary data.</text>
</comment>
<dbReference type="Proteomes" id="UP000265520">
    <property type="component" value="Unassembled WGS sequence"/>
</dbReference>
<evidence type="ECO:0000313" key="2">
    <source>
        <dbReference type="Proteomes" id="UP000265520"/>
    </source>
</evidence>
<reference evidence="1 2" key="1">
    <citation type="journal article" date="2018" name="Front. Plant Sci.">
        <title>Red Clover (Trifolium pratense) and Zigzag Clover (T. medium) - A Picture of Genomic Similarities and Differences.</title>
        <authorList>
            <person name="Dluhosova J."/>
            <person name="Istvanek J."/>
            <person name="Nedelnik J."/>
            <person name="Repkova J."/>
        </authorList>
    </citation>
    <scope>NUCLEOTIDE SEQUENCE [LARGE SCALE GENOMIC DNA]</scope>
    <source>
        <strain evidence="2">cv. 10/8</strain>
        <tissue evidence="1">Leaf</tissue>
    </source>
</reference>
<sequence>MEVEVDVWRLKSLRGGGFRGDVVGGADPIVGDCGFRGDVVGGADVMVDE</sequence>
<feature type="non-terminal residue" evidence="1">
    <location>
        <position position="49"/>
    </location>
</feature>
<keyword evidence="2" id="KW-1185">Reference proteome</keyword>
<protein>
    <submittedName>
        <fullName evidence="1">Uncharacterized protein</fullName>
    </submittedName>
</protein>
<gene>
    <name evidence="1" type="ORF">A2U01_0011586</name>
</gene>
<evidence type="ECO:0000313" key="1">
    <source>
        <dbReference type="EMBL" id="MCH90664.1"/>
    </source>
</evidence>
<dbReference type="EMBL" id="LXQA010018812">
    <property type="protein sequence ID" value="MCH90664.1"/>
    <property type="molecule type" value="Genomic_DNA"/>
</dbReference>
<organism evidence="1 2">
    <name type="scientific">Trifolium medium</name>
    <dbReference type="NCBI Taxonomy" id="97028"/>
    <lineage>
        <taxon>Eukaryota</taxon>
        <taxon>Viridiplantae</taxon>
        <taxon>Streptophyta</taxon>
        <taxon>Embryophyta</taxon>
        <taxon>Tracheophyta</taxon>
        <taxon>Spermatophyta</taxon>
        <taxon>Magnoliopsida</taxon>
        <taxon>eudicotyledons</taxon>
        <taxon>Gunneridae</taxon>
        <taxon>Pentapetalae</taxon>
        <taxon>rosids</taxon>
        <taxon>fabids</taxon>
        <taxon>Fabales</taxon>
        <taxon>Fabaceae</taxon>
        <taxon>Papilionoideae</taxon>
        <taxon>50 kb inversion clade</taxon>
        <taxon>NPAAA clade</taxon>
        <taxon>Hologalegina</taxon>
        <taxon>IRL clade</taxon>
        <taxon>Trifolieae</taxon>
        <taxon>Trifolium</taxon>
    </lineage>
</organism>
<name>A0A392MWL9_9FABA</name>
<proteinExistence type="predicted"/>
<dbReference type="AlphaFoldDB" id="A0A392MWL9"/>
<accession>A0A392MWL9</accession>